<organism evidence="2 3">
    <name type="scientific">Pseudomonas serbiensis</name>
    <dbReference type="NCBI Taxonomy" id="3064350"/>
    <lineage>
        <taxon>Bacteria</taxon>
        <taxon>Pseudomonadati</taxon>
        <taxon>Pseudomonadota</taxon>
        <taxon>Gammaproteobacteria</taxon>
        <taxon>Pseudomonadales</taxon>
        <taxon>Pseudomonadaceae</taxon>
        <taxon>Pseudomonas</taxon>
    </lineage>
</organism>
<keyword evidence="3" id="KW-1185">Reference proteome</keyword>
<dbReference type="SUPFAM" id="SSF53756">
    <property type="entry name" value="UDP-Glycosyltransferase/glycogen phosphorylase"/>
    <property type="match status" value="1"/>
</dbReference>
<evidence type="ECO:0000313" key="2">
    <source>
        <dbReference type="EMBL" id="MDO7927303.1"/>
    </source>
</evidence>
<dbReference type="RefSeq" id="WP_304574795.1">
    <property type="nucleotide sequence ID" value="NZ_JAUQOO010000007.1"/>
</dbReference>
<dbReference type="Gene3D" id="3.40.50.2000">
    <property type="entry name" value="Glycogen Phosphorylase B"/>
    <property type="match status" value="1"/>
</dbReference>
<feature type="domain" description="Spore protein YkvP/CgeB glycosyl transferase-like" evidence="1">
    <location>
        <begin position="180"/>
        <end position="283"/>
    </location>
</feature>
<dbReference type="InterPro" id="IPR055259">
    <property type="entry name" value="YkvP/CgeB_Glyco_trans-like"/>
</dbReference>
<evidence type="ECO:0000313" key="3">
    <source>
        <dbReference type="Proteomes" id="UP001223016"/>
    </source>
</evidence>
<name>A0ABT9CR27_9PSED</name>
<dbReference type="EMBL" id="JAUQOO010000007">
    <property type="protein sequence ID" value="MDO7927303.1"/>
    <property type="molecule type" value="Genomic_DNA"/>
</dbReference>
<comment type="caution">
    <text evidence="2">The sequence shown here is derived from an EMBL/GenBank/DDBJ whole genome shotgun (WGS) entry which is preliminary data.</text>
</comment>
<accession>A0ABT9CR27</accession>
<evidence type="ECO:0000259" key="1">
    <source>
        <dbReference type="Pfam" id="PF13524"/>
    </source>
</evidence>
<sequence>MRILVLTCTPREPDNRQLWEGLKRFADVEVRHVDRDQHKQLGRVLSAIDFSLYDRVVVDLLFRYLCKQARQLKRISGLLIYEEDACQEFISGSRWQGKFSAFYRKIPHAKIIMTGFWVAERFRELGVDTRFLAKGYNSSSLYANGAERDIELGFIGRLGSDTYRERRDFLQQAVDRYQLELMRTAPGDEYREALNRIRVFVSADIGLGEYMAKNFEAMACGCVLLAYRQGHGEEQALGLEDGVNVMLYSDDNEFSEKLALLRNDPALLARIAEQGMLFARQHLDYFKQSEVVFQHLSGEFSAGGPMSLLDRLVLKLFSKG</sequence>
<dbReference type="Proteomes" id="UP001223016">
    <property type="component" value="Unassembled WGS sequence"/>
</dbReference>
<dbReference type="Pfam" id="PF13524">
    <property type="entry name" value="Glyco_trans_1_2"/>
    <property type="match status" value="1"/>
</dbReference>
<gene>
    <name evidence="2" type="ORF">Q6A51_10970</name>
</gene>
<proteinExistence type="predicted"/>
<reference evidence="2 3" key="1">
    <citation type="submission" date="2023-07" db="EMBL/GenBank/DDBJ databases">
        <title>Identification of four novel Pseudomonas species associated with bacterial leaf spot of cucurbits.</title>
        <authorList>
            <person name="Fullem K.R."/>
        </authorList>
    </citation>
    <scope>NUCLEOTIDE SEQUENCE [LARGE SCALE GENOMIC DNA]</scope>
    <source>
        <strain evidence="2 3">KFB 138</strain>
    </source>
</reference>
<protein>
    <submittedName>
        <fullName evidence="2">Glycosyltransferase</fullName>
    </submittedName>
</protein>